<dbReference type="PANTHER" id="PTHR38762">
    <property type="entry name" value="CRYPTIC OUTER MEMBRANE PORIN BGLH-RELATED"/>
    <property type="match status" value="1"/>
</dbReference>
<keyword evidence="6" id="KW-0406">Ion transport</keyword>
<evidence type="ECO:0000256" key="6">
    <source>
        <dbReference type="ARBA" id="ARBA00023065"/>
    </source>
</evidence>
<dbReference type="Pfam" id="PF02264">
    <property type="entry name" value="LamB"/>
    <property type="match status" value="1"/>
</dbReference>
<dbReference type="GO" id="GO:0046930">
    <property type="term" value="C:pore complex"/>
    <property type="evidence" value="ECO:0007669"/>
    <property type="project" value="UniProtKB-KW"/>
</dbReference>
<dbReference type="InterPro" id="IPR003192">
    <property type="entry name" value="Porin_LamB"/>
</dbReference>
<evidence type="ECO:0000256" key="4">
    <source>
        <dbReference type="ARBA" id="ARBA00022452"/>
    </source>
</evidence>
<dbReference type="EMBL" id="AWSQ01000001">
    <property type="protein sequence ID" value="KFX70834.1"/>
    <property type="molecule type" value="Genomic_DNA"/>
</dbReference>
<proteinExistence type="inferred from homology"/>
<comment type="caution">
    <text evidence="10">The sequence shown here is derived from an EMBL/GenBank/DDBJ whole genome shotgun (WGS) entry which is preliminary data.</text>
</comment>
<keyword evidence="4" id="KW-1134">Transmembrane beta strand</keyword>
<dbReference type="GO" id="GO:0015144">
    <property type="term" value="F:carbohydrate transmembrane transporter activity"/>
    <property type="evidence" value="ECO:0007669"/>
    <property type="project" value="TreeGrafter"/>
</dbReference>
<dbReference type="InterPro" id="IPR036998">
    <property type="entry name" value="Porin_LamB_sf"/>
</dbReference>
<dbReference type="SUPFAM" id="SSF56935">
    <property type="entry name" value="Porins"/>
    <property type="match status" value="1"/>
</dbReference>
<dbReference type="AlphaFoldDB" id="A0A0A1YQ27"/>
<dbReference type="eggNOG" id="COG4580">
    <property type="taxonomic scope" value="Bacteria"/>
</dbReference>
<protein>
    <submittedName>
        <fullName evidence="10">Maltoporin</fullName>
    </submittedName>
</protein>
<dbReference type="InterPro" id="IPR050286">
    <property type="entry name" value="G_neg_Bact_CarbUptk_Porin"/>
</dbReference>
<evidence type="ECO:0000256" key="7">
    <source>
        <dbReference type="ARBA" id="ARBA00023114"/>
    </source>
</evidence>
<dbReference type="RefSeq" id="WP_025163656.1">
    <property type="nucleotide sequence ID" value="NZ_AWSQ01000001.1"/>
</dbReference>
<keyword evidence="7" id="KW-0626">Porin</keyword>
<evidence type="ECO:0000256" key="1">
    <source>
        <dbReference type="ARBA" id="ARBA00004571"/>
    </source>
</evidence>
<dbReference type="GO" id="GO:0006811">
    <property type="term" value="P:monoatomic ion transport"/>
    <property type="evidence" value="ECO:0007669"/>
    <property type="project" value="UniProtKB-KW"/>
</dbReference>
<sequence>MQISLNPRSSRLPGAVRVAPYLLALTLALPQVQALEFTGYVRSGVGSADGNGSQSCFQLPGAQSKYRLGNECEQYSELDLRQDLLTLDDGSVVSVEAMAQLFNEYGHTPEFTGEHGFTRMNQMFAEWSNVPALNGGSLWAGRRFYKRNDIHISDFFYWNQSATGAGIEDYELGGLKYSYAFSRKDSVFQQEYINRHDFNVAGFDTNPGGELEFGLSYIDKPRHIEGAYSGWSITAQHKQKDVFGSGANNTFALQYGAGPGTALGSTGDVNLDDSAKRYRLVEFFDWQMTPRIGGQFQVVYQKDKQMDQSYQNWLSVGGRTTYAFTEQFKLIGELGRDQVQAPGGTRKLTKFTIAPTWSPAGPGFWVRPEFRLYYTYATWNQAAQRAASELAAGSALSDSGAFETALHGSNFGAQVEYWW</sequence>
<dbReference type="GO" id="GO:0015288">
    <property type="term" value="F:porin activity"/>
    <property type="evidence" value="ECO:0007669"/>
    <property type="project" value="UniProtKB-KW"/>
</dbReference>
<evidence type="ECO:0000313" key="10">
    <source>
        <dbReference type="EMBL" id="KFX70834.1"/>
    </source>
</evidence>
<name>A0A0A1YQ27_9PSED</name>
<reference evidence="10 11" key="1">
    <citation type="journal article" date="2014" name="Genome Announc.">
        <title>Draft Genome Sequence of Petroleum Oil-Degrading Marine Bacterium Pseudomonas taeanensis Strain MS-3, Isolated from a Crude Oil-Contaminated Seashore.</title>
        <authorList>
            <person name="Lee S.Y."/>
            <person name="Kim S.H."/>
            <person name="Lee D.G."/>
            <person name="Shin S."/>
            <person name="Yun S.H."/>
            <person name="Choi C.W."/>
            <person name="Chung Y.H."/>
            <person name="Choi J.S."/>
            <person name="Kahng H.Y."/>
            <person name="Kim S.I."/>
        </authorList>
    </citation>
    <scope>NUCLEOTIDE SEQUENCE [LARGE SCALE GENOMIC DNA]</scope>
    <source>
        <strain evidence="10 11">MS-3</strain>
    </source>
</reference>
<keyword evidence="3" id="KW-0813">Transport</keyword>
<evidence type="ECO:0000256" key="9">
    <source>
        <dbReference type="ARBA" id="ARBA00023237"/>
    </source>
</evidence>
<gene>
    <name evidence="10" type="ORF">TMS3_0102510</name>
</gene>
<dbReference type="Gene3D" id="2.40.170.10">
    <property type="entry name" value="Porin, LamB type"/>
    <property type="match status" value="1"/>
</dbReference>
<keyword evidence="8" id="KW-0472">Membrane</keyword>
<dbReference type="GO" id="GO:0015774">
    <property type="term" value="P:polysaccharide transport"/>
    <property type="evidence" value="ECO:0007669"/>
    <property type="project" value="TreeGrafter"/>
</dbReference>
<comment type="subcellular location">
    <subcellularLocation>
        <location evidence="1">Cell outer membrane</location>
        <topology evidence="1">Multi-pass membrane protein</topology>
    </subcellularLocation>
</comment>
<keyword evidence="9" id="KW-0998">Cell outer membrane</keyword>
<dbReference type="STRING" id="1395571.TMS3_0102510"/>
<evidence type="ECO:0000256" key="2">
    <source>
        <dbReference type="ARBA" id="ARBA00007055"/>
    </source>
</evidence>
<evidence type="ECO:0000256" key="5">
    <source>
        <dbReference type="ARBA" id="ARBA00022692"/>
    </source>
</evidence>
<keyword evidence="5" id="KW-0812">Transmembrane</keyword>
<dbReference type="PANTHER" id="PTHR38762:SF1">
    <property type="entry name" value="CRYPTIC OUTER MEMBRANE PORIN BGLH-RELATED"/>
    <property type="match status" value="1"/>
</dbReference>
<evidence type="ECO:0000256" key="3">
    <source>
        <dbReference type="ARBA" id="ARBA00022448"/>
    </source>
</evidence>
<dbReference type="Proteomes" id="UP000030063">
    <property type="component" value="Unassembled WGS sequence"/>
</dbReference>
<dbReference type="CDD" id="cd01346">
    <property type="entry name" value="Maltoporin-like"/>
    <property type="match status" value="1"/>
</dbReference>
<evidence type="ECO:0000313" key="11">
    <source>
        <dbReference type="Proteomes" id="UP000030063"/>
    </source>
</evidence>
<dbReference type="GO" id="GO:0009279">
    <property type="term" value="C:cell outer membrane"/>
    <property type="evidence" value="ECO:0007669"/>
    <property type="project" value="UniProtKB-SubCell"/>
</dbReference>
<organism evidence="10 11">
    <name type="scientific">Pseudomonas taeanensis MS-3</name>
    <dbReference type="NCBI Taxonomy" id="1395571"/>
    <lineage>
        <taxon>Bacteria</taxon>
        <taxon>Pseudomonadati</taxon>
        <taxon>Pseudomonadota</taxon>
        <taxon>Gammaproteobacteria</taxon>
        <taxon>Pseudomonadales</taxon>
        <taxon>Pseudomonadaceae</taxon>
        <taxon>Pseudomonas</taxon>
    </lineage>
</organism>
<comment type="similarity">
    <text evidence="2">Belongs to the porin LamB (TC 1.B.3) family.</text>
</comment>
<evidence type="ECO:0000256" key="8">
    <source>
        <dbReference type="ARBA" id="ARBA00023136"/>
    </source>
</evidence>
<dbReference type="OrthoDB" id="106611at2"/>
<keyword evidence="11" id="KW-1185">Reference proteome</keyword>
<accession>A0A0A1YQ27</accession>